<protein>
    <submittedName>
        <fullName evidence="2">Uncharacterized protein</fullName>
    </submittedName>
</protein>
<sequence>MSVDVPLTLRGSDAATARPDAGSSVSRPEPTIRTDPQGRQEFAKEMAYHLSWEIWMNDHKQVAHDFLRDFQRELLLPPQKRGSKLCIIARKTARTLARKTPIRRNLTGKMSSRRKAPILLLSGLSAMERKIAIAVDVKKRPQGGHDAGNKKGHQTEQKGRYTHFI</sequence>
<accession>A0A2B7YHC4</accession>
<evidence type="ECO:0000313" key="2">
    <source>
        <dbReference type="EMBL" id="PGH20423.1"/>
    </source>
</evidence>
<comment type="caution">
    <text evidence="2">The sequence shown here is derived from an EMBL/GenBank/DDBJ whole genome shotgun (WGS) entry which is preliminary data.</text>
</comment>
<evidence type="ECO:0000313" key="3">
    <source>
        <dbReference type="Proteomes" id="UP000224634"/>
    </source>
</evidence>
<reference evidence="2 3" key="1">
    <citation type="submission" date="2017-10" db="EMBL/GenBank/DDBJ databases">
        <title>Comparative genomics in systemic dimorphic fungi from Ajellomycetaceae.</title>
        <authorList>
            <person name="Munoz J.F."/>
            <person name="Mcewen J.G."/>
            <person name="Clay O.K."/>
            <person name="Cuomo C.A."/>
        </authorList>
    </citation>
    <scope>NUCLEOTIDE SEQUENCE [LARGE SCALE GENOMIC DNA]</scope>
    <source>
        <strain evidence="2 3">UAMH7299</strain>
    </source>
</reference>
<gene>
    <name evidence="2" type="ORF">AJ80_03568</name>
</gene>
<feature type="region of interest" description="Disordered" evidence="1">
    <location>
        <begin position="140"/>
        <end position="165"/>
    </location>
</feature>
<feature type="region of interest" description="Disordered" evidence="1">
    <location>
        <begin position="1"/>
        <end position="37"/>
    </location>
</feature>
<proteinExistence type="predicted"/>
<evidence type="ECO:0000256" key="1">
    <source>
        <dbReference type="SAM" id="MobiDB-lite"/>
    </source>
</evidence>
<dbReference type="Proteomes" id="UP000224634">
    <property type="component" value="Unassembled WGS sequence"/>
</dbReference>
<dbReference type="EMBL" id="PDNA01000040">
    <property type="protein sequence ID" value="PGH20423.1"/>
    <property type="molecule type" value="Genomic_DNA"/>
</dbReference>
<keyword evidence="3" id="KW-1185">Reference proteome</keyword>
<dbReference type="AlphaFoldDB" id="A0A2B7YHC4"/>
<name>A0A2B7YHC4_POLH7</name>
<feature type="compositionally biased region" description="Basic and acidic residues" evidence="1">
    <location>
        <begin position="147"/>
        <end position="159"/>
    </location>
</feature>
<organism evidence="2 3">
    <name type="scientific">Polytolypa hystricis (strain UAMH7299)</name>
    <dbReference type="NCBI Taxonomy" id="1447883"/>
    <lineage>
        <taxon>Eukaryota</taxon>
        <taxon>Fungi</taxon>
        <taxon>Dikarya</taxon>
        <taxon>Ascomycota</taxon>
        <taxon>Pezizomycotina</taxon>
        <taxon>Eurotiomycetes</taxon>
        <taxon>Eurotiomycetidae</taxon>
        <taxon>Onygenales</taxon>
        <taxon>Onygenales incertae sedis</taxon>
        <taxon>Polytolypa</taxon>
    </lineage>
</organism>